<reference evidence="2 3" key="1">
    <citation type="submission" date="2022-05" db="EMBL/GenBank/DDBJ databases">
        <title>Novel Pseudomonas spp. Isolated from a Rainbow Trout Aquaculture Facility.</title>
        <authorList>
            <person name="Testerman T."/>
            <person name="Graf J."/>
        </authorList>
    </citation>
    <scope>NUCLEOTIDE SEQUENCE [LARGE SCALE GENOMIC DNA]</scope>
    <source>
        <strain evidence="2 3">ID1025</strain>
    </source>
</reference>
<dbReference type="RefSeq" id="WP_273892620.1">
    <property type="nucleotide sequence ID" value="NZ_JAMDGP010000015.1"/>
</dbReference>
<feature type="region of interest" description="Disordered" evidence="1">
    <location>
        <begin position="41"/>
        <end position="104"/>
    </location>
</feature>
<dbReference type="Pfam" id="PF05396">
    <property type="entry name" value="Phage_T7_Capsid"/>
    <property type="match status" value="1"/>
</dbReference>
<dbReference type="EMBL" id="JAMDGZ010000018">
    <property type="protein sequence ID" value="MDD1013853.1"/>
    <property type="molecule type" value="Genomic_DNA"/>
</dbReference>
<sequence length="301" mass="32995">MQLTMLASAMGHVYQSADVYAAFGVSNAVMSSSDPVEHEQNMLALDVAARDGDASIDLVETPEEGQEEEQESSEDQQDEEQETQDDQGQPEAGDFEPLGEPDEELTKASADIEEYATGFFELRTQAIKSGLPTDVADRIESEYESDGHLSDDSYAQLAKAGYSKGFVNSFIQGQEALAQTFVAKITEYAGGKEQFDRVIAHLKANSPETVDVLFDAIERQDLKAIRSTINLGMASQVKKFGKQPARSLNRRSAAPAGPTPSQKVQGFESQNEMVKAMSDPRYGRDMKYTAEVESKVHNATW</sequence>
<comment type="caution">
    <text evidence="2">The sequence shown here is derived from an EMBL/GenBank/DDBJ whole genome shotgun (WGS) entry which is preliminary data.</text>
</comment>
<feature type="compositionally biased region" description="Polar residues" evidence="1">
    <location>
        <begin position="259"/>
        <end position="270"/>
    </location>
</feature>
<organism evidence="2 3">
    <name type="scientific">Pseudomonas rubra</name>
    <dbReference type="NCBI Taxonomy" id="2942627"/>
    <lineage>
        <taxon>Bacteria</taxon>
        <taxon>Pseudomonadati</taxon>
        <taxon>Pseudomonadota</taxon>
        <taxon>Gammaproteobacteria</taxon>
        <taxon>Pseudomonadales</taxon>
        <taxon>Pseudomonadaceae</taxon>
        <taxon>Pseudomonas</taxon>
    </lineage>
</organism>
<gene>
    <name evidence="2" type="ORF">M5G17_09195</name>
</gene>
<protein>
    <recommendedName>
        <fullName evidence="4">Capsid assembly protein</fullName>
    </recommendedName>
</protein>
<accession>A0ABT5P6F4</accession>
<evidence type="ECO:0000313" key="2">
    <source>
        <dbReference type="EMBL" id="MDD1013853.1"/>
    </source>
</evidence>
<feature type="compositionally biased region" description="Acidic residues" evidence="1">
    <location>
        <begin position="93"/>
        <end position="103"/>
    </location>
</feature>
<keyword evidence="3" id="KW-1185">Reference proteome</keyword>
<proteinExistence type="predicted"/>
<name>A0ABT5P6F4_9PSED</name>
<feature type="region of interest" description="Disordered" evidence="1">
    <location>
        <begin position="240"/>
        <end position="270"/>
    </location>
</feature>
<dbReference type="Proteomes" id="UP001148184">
    <property type="component" value="Unassembled WGS sequence"/>
</dbReference>
<evidence type="ECO:0008006" key="4">
    <source>
        <dbReference type="Google" id="ProtNLM"/>
    </source>
</evidence>
<evidence type="ECO:0000256" key="1">
    <source>
        <dbReference type="SAM" id="MobiDB-lite"/>
    </source>
</evidence>
<feature type="compositionally biased region" description="Acidic residues" evidence="1">
    <location>
        <begin position="60"/>
        <end position="85"/>
    </location>
</feature>
<dbReference type="InterPro" id="IPR008768">
    <property type="entry name" value="Gp9-like"/>
</dbReference>
<evidence type="ECO:0000313" key="3">
    <source>
        <dbReference type="Proteomes" id="UP001148184"/>
    </source>
</evidence>